<dbReference type="EMBL" id="JAPIUZ010000005">
    <property type="protein sequence ID" value="MCX2564321.1"/>
    <property type="molecule type" value="Genomic_DNA"/>
</dbReference>
<comment type="catalytic activity">
    <reaction evidence="9">
        <text>L-valine + 2-oxoglutarate = 3-methyl-2-oxobutanoate + L-glutamate</text>
        <dbReference type="Rhea" id="RHEA:24813"/>
        <dbReference type="ChEBI" id="CHEBI:11851"/>
        <dbReference type="ChEBI" id="CHEBI:16810"/>
        <dbReference type="ChEBI" id="CHEBI:29985"/>
        <dbReference type="ChEBI" id="CHEBI:57762"/>
        <dbReference type="EC" id="2.6.1.42"/>
    </reaction>
</comment>
<dbReference type="Gene3D" id="3.20.10.10">
    <property type="entry name" value="D-amino Acid Aminotransferase, subunit A, domain 2"/>
    <property type="match status" value="1"/>
</dbReference>
<comment type="function">
    <text evidence="1">Acts on leucine, isoleucine and valine.</text>
</comment>
<evidence type="ECO:0000256" key="3">
    <source>
        <dbReference type="ARBA" id="ARBA00004931"/>
    </source>
</evidence>
<evidence type="ECO:0000256" key="5">
    <source>
        <dbReference type="ARBA" id="ARBA00009320"/>
    </source>
</evidence>
<comment type="similarity">
    <text evidence="5">Belongs to the class-IV pyridoxal-phosphate-dependent aminotransferase family.</text>
</comment>
<comment type="pathway">
    <text evidence="2">Amino-acid biosynthesis; L-isoleucine biosynthesis; L-isoleucine from 2-oxobutanoate: step 4/4.</text>
</comment>
<evidence type="ECO:0000313" key="12">
    <source>
        <dbReference type="EMBL" id="MCX2564321.1"/>
    </source>
</evidence>
<dbReference type="Gene3D" id="3.30.470.10">
    <property type="match status" value="1"/>
</dbReference>
<organism evidence="12 13">
    <name type="scientific">Acetobacter thailandicus</name>
    <dbReference type="NCBI Taxonomy" id="1502842"/>
    <lineage>
        <taxon>Bacteria</taxon>
        <taxon>Pseudomonadati</taxon>
        <taxon>Pseudomonadota</taxon>
        <taxon>Alphaproteobacteria</taxon>
        <taxon>Acetobacterales</taxon>
        <taxon>Acetobacteraceae</taxon>
        <taxon>Acetobacter</taxon>
    </lineage>
</organism>
<proteinExistence type="inferred from homology"/>
<evidence type="ECO:0000256" key="10">
    <source>
        <dbReference type="ARBA" id="ARBA00048798"/>
    </source>
</evidence>
<dbReference type="InterPro" id="IPR001544">
    <property type="entry name" value="Aminotrans_IV"/>
</dbReference>
<evidence type="ECO:0000256" key="1">
    <source>
        <dbReference type="ARBA" id="ARBA00003109"/>
    </source>
</evidence>
<dbReference type="PANTHER" id="PTHR42743">
    <property type="entry name" value="AMINO-ACID AMINOTRANSFERASE"/>
    <property type="match status" value="1"/>
</dbReference>
<dbReference type="Proteomes" id="UP001301152">
    <property type="component" value="Unassembled WGS sequence"/>
</dbReference>
<comment type="pathway">
    <text evidence="3">Amino-acid biosynthesis; L-valine biosynthesis; L-valine from pyruvate: step 4/4.</text>
</comment>
<evidence type="ECO:0000256" key="11">
    <source>
        <dbReference type="ARBA" id="ARBA00049229"/>
    </source>
</evidence>
<dbReference type="InterPro" id="IPR043132">
    <property type="entry name" value="BCAT-like_C"/>
</dbReference>
<dbReference type="SUPFAM" id="SSF56752">
    <property type="entry name" value="D-aminoacid aminotransferase-like PLP-dependent enzymes"/>
    <property type="match status" value="1"/>
</dbReference>
<keyword evidence="12" id="KW-0808">Transferase</keyword>
<comment type="catalytic activity">
    <reaction evidence="11">
        <text>L-leucine + 2-oxoglutarate = 4-methyl-2-oxopentanoate + L-glutamate</text>
        <dbReference type="Rhea" id="RHEA:18321"/>
        <dbReference type="ChEBI" id="CHEBI:16810"/>
        <dbReference type="ChEBI" id="CHEBI:17865"/>
        <dbReference type="ChEBI" id="CHEBI:29985"/>
        <dbReference type="ChEBI" id="CHEBI:57427"/>
        <dbReference type="EC" id="2.6.1.42"/>
    </reaction>
</comment>
<reference evidence="12 13" key="1">
    <citation type="submission" date="2022-11" db="EMBL/GenBank/DDBJ databases">
        <title>Genome sequencing of Acetobacter type strain.</title>
        <authorList>
            <person name="Heo J."/>
            <person name="Lee D."/>
            <person name="Han B.-H."/>
            <person name="Hong S.-B."/>
            <person name="Kwon S.-W."/>
        </authorList>
    </citation>
    <scope>NUCLEOTIDE SEQUENCE [LARGE SCALE GENOMIC DNA]</scope>
    <source>
        <strain evidence="12 13">KACC 21253</strain>
    </source>
</reference>
<evidence type="ECO:0000256" key="2">
    <source>
        <dbReference type="ARBA" id="ARBA00004824"/>
    </source>
</evidence>
<evidence type="ECO:0000313" key="13">
    <source>
        <dbReference type="Proteomes" id="UP001301152"/>
    </source>
</evidence>
<sequence>MKGVVWLNGALCPADKAYISVADRGLTLGDGLFETFRVDKGKLLHIGLHMARLQAGSMVLALPVPEQDVVEQAAASLLGALNIEQGSARLTVTRGAGLRGIAPPAQSQPTVFMTASEGASVPADVTLITSQLVRQDELSVLCQFKTLNYLPSILARQEAVKAGAGDALILNTKGRVAETTVSSVLVQKAGRFLTPSQKEGALPGVACAVLRQKGLLDDVVLTREDLIQADAVYLVNALSLRCVTSLDGMLLRQDRNGFYRVCKELSLII</sequence>
<dbReference type="GO" id="GO:0008483">
    <property type="term" value="F:transaminase activity"/>
    <property type="evidence" value="ECO:0007669"/>
    <property type="project" value="UniProtKB-KW"/>
</dbReference>
<protein>
    <recommendedName>
        <fullName evidence="7">Probable branched-chain-amino-acid aminotransferase</fullName>
        <ecNumber evidence="6">2.6.1.42</ecNumber>
    </recommendedName>
</protein>
<evidence type="ECO:0000256" key="9">
    <source>
        <dbReference type="ARBA" id="ARBA00048212"/>
    </source>
</evidence>
<gene>
    <name evidence="12" type="ORF">OQ497_10160</name>
</gene>
<keyword evidence="13" id="KW-1185">Reference proteome</keyword>
<evidence type="ECO:0000256" key="8">
    <source>
        <dbReference type="ARBA" id="ARBA00023304"/>
    </source>
</evidence>
<dbReference type="InterPro" id="IPR036038">
    <property type="entry name" value="Aminotransferase-like"/>
</dbReference>
<evidence type="ECO:0000256" key="7">
    <source>
        <dbReference type="ARBA" id="ARBA00014472"/>
    </source>
</evidence>
<evidence type="ECO:0000256" key="6">
    <source>
        <dbReference type="ARBA" id="ARBA00013053"/>
    </source>
</evidence>
<dbReference type="RefSeq" id="WP_173559758.1">
    <property type="nucleotide sequence ID" value="NZ_JAPIUZ010000005.1"/>
</dbReference>
<dbReference type="PANTHER" id="PTHR42743:SF11">
    <property type="entry name" value="AMINODEOXYCHORISMATE LYASE"/>
    <property type="match status" value="1"/>
</dbReference>
<dbReference type="Pfam" id="PF01063">
    <property type="entry name" value="Aminotran_4"/>
    <property type="match status" value="1"/>
</dbReference>
<comment type="pathway">
    <text evidence="4">Amino-acid biosynthesis; L-leucine biosynthesis; L-leucine from 3-methyl-2-oxobutanoate: step 4/4.</text>
</comment>
<comment type="catalytic activity">
    <reaction evidence="10">
        <text>L-isoleucine + 2-oxoglutarate = (S)-3-methyl-2-oxopentanoate + L-glutamate</text>
        <dbReference type="Rhea" id="RHEA:24801"/>
        <dbReference type="ChEBI" id="CHEBI:16810"/>
        <dbReference type="ChEBI" id="CHEBI:29985"/>
        <dbReference type="ChEBI" id="CHEBI:35146"/>
        <dbReference type="ChEBI" id="CHEBI:58045"/>
        <dbReference type="EC" id="2.6.1.42"/>
    </reaction>
</comment>
<dbReference type="InterPro" id="IPR050571">
    <property type="entry name" value="Class-IV_PLP-Dep_Aminotrnsfr"/>
</dbReference>
<dbReference type="EC" id="2.6.1.42" evidence="6"/>
<dbReference type="InterPro" id="IPR043131">
    <property type="entry name" value="BCAT-like_N"/>
</dbReference>
<keyword evidence="8" id="KW-0028">Amino-acid biosynthesis</keyword>
<comment type="caution">
    <text evidence="12">The sequence shown here is derived from an EMBL/GenBank/DDBJ whole genome shotgun (WGS) entry which is preliminary data.</text>
</comment>
<evidence type="ECO:0000256" key="4">
    <source>
        <dbReference type="ARBA" id="ARBA00005072"/>
    </source>
</evidence>
<name>A0ABT3QGD8_9PROT</name>
<accession>A0ABT3QGD8</accession>
<keyword evidence="8" id="KW-0100">Branched-chain amino acid biosynthesis</keyword>
<keyword evidence="12" id="KW-0032">Aminotransferase</keyword>